<name>A0A4R7EZK1_9FLAO</name>
<evidence type="ECO:0000313" key="3">
    <source>
        <dbReference type="Proteomes" id="UP000295215"/>
    </source>
</evidence>
<protein>
    <submittedName>
        <fullName evidence="2">Uncharacterized protein</fullName>
    </submittedName>
</protein>
<accession>A0A4R7EZK1</accession>
<keyword evidence="1" id="KW-0472">Membrane</keyword>
<evidence type="ECO:0000313" key="2">
    <source>
        <dbReference type="EMBL" id="TDS55931.1"/>
    </source>
</evidence>
<proteinExistence type="predicted"/>
<dbReference type="Proteomes" id="UP000295215">
    <property type="component" value="Unassembled WGS sequence"/>
</dbReference>
<dbReference type="EMBL" id="SOAG01000021">
    <property type="protein sequence ID" value="TDS55931.1"/>
    <property type="molecule type" value="Genomic_DNA"/>
</dbReference>
<dbReference type="AlphaFoldDB" id="A0A4R7EZK1"/>
<reference evidence="2 3" key="1">
    <citation type="submission" date="2019-03" db="EMBL/GenBank/DDBJ databases">
        <title>Genomic Encyclopedia of Archaeal and Bacterial Type Strains, Phase II (KMG-II): from individual species to whole genera.</title>
        <authorList>
            <person name="Goeker M."/>
        </authorList>
    </citation>
    <scope>NUCLEOTIDE SEQUENCE [LARGE SCALE GENOMIC DNA]</scope>
    <source>
        <strain evidence="2 3">DSM 28213</strain>
    </source>
</reference>
<evidence type="ECO:0000256" key="1">
    <source>
        <dbReference type="SAM" id="Phobius"/>
    </source>
</evidence>
<feature type="transmembrane region" description="Helical" evidence="1">
    <location>
        <begin position="12"/>
        <end position="30"/>
    </location>
</feature>
<sequence>MMKYFMVQLKNDLYVYFLYYLCFVFNFFNYDLFFNLIFHDFC</sequence>
<keyword evidence="3" id="KW-1185">Reference proteome</keyword>
<organism evidence="2 3">
    <name type="scientific">Myroides indicus</name>
    <dbReference type="NCBI Taxonomy" id="1323422"/>
    <lineage>
        <taxon>Bacteria</taxon>
        <taxon>Pseudomonadati</taxon>
        <taxon>Bacteroidota</taxon>
        <taxon>Flavobacteriia</taxon>
        <taxon>Flavobacteriales</taxon>
        <taxon>Flavobacteriaceae</taxon>
        <taxon>Myroides</taxon>
    </lineage>
</organism>
<keyword evidence="1" id="KW-1133">Transmembrane helix</keyword>
<comment type="caution">
    <text evidence="2">The sequence shown here is derived from an EMBL/GenBank/DDBJ whole genome shotgun (WGS) entry which is preliminary data.</text>
</comment>
<gene>
    <name evidence="2" type="ORF">C8P70_12152</name>
</gene>
<keyword evidence="1" id="KW-0812">Transmembrane</keyword>